<proteinExistence type="predicted"/>
<dbReference type="PATRIC" id="fig|1227456.3.peg.1177"/>
<evidence type="ECO:0000259" key="1">
    <source>
        <dbReference type="Pfam" id="PF08350"/>
    </source>
</evidence>
<dbReference type="Gene3D" id="1.10.10.10">
    <property type="entry name" value="Winged helix-like DNA-binding domain superfamily/Winged helix DNA-binding domain"/>
    <property type="match status" value="1"/>
</dbReference>
<protein>
    <submittedName>
        <fullName evidence="3">DNA binding protein</fullName>
    </submittedName>
</protein>
<dbReference type="EMBL" id="AOME01000027">
    <property type="protein sequence ID" value="EMA54550.1"/>
    <property type="molecule type" value="Genomic_DNA"/>
</dbReference>
<evidence type="ECO:0000313" key="3">
    <source>
        <dbReference type="EMBL" id="EMA54550.1"/>
    </source>
</evidence>
<keyword evidence="4" id="KW-1185">Reference proteome</keyword>
<sequence length="266" mass="29901">MTTPYDDVEYLVRSENRIAVLEALADDHHSRSKLQSLTDASRVTVGRILEEMEQREWVTHEGWEYEATPLGKLLATDVRQLIDTAATAQNLRDVVSHALYDATDIDLRWLESAQIVRPGDRGDIIAMINRVGTLYEGATNQLQTVGGFFEYRTLDIVRRKVVDEGIPYTSVYTQEAIESALSRSDARSHIAEILGTGNEIYVYEDEIPFILSIIDGTIVMGATDDQGGPGPMIESDEETVLNWAKATHERYKREAVPLDPDTLESW</sequence>
<dbReference type="InterPro" id="IPR013561">
    <property type="entry name" value="FilR1_middle_dom"/>
</dbReference>
<dbReference type="InterPro" id="IPR057527">
    <property type="entry name" value="HVO_A0261-like_N"/>
</dbReference>
<reference evidence="3 4" key="1">
    <citation type="journal article" date="2014" name="PLoS Genet.">
        <title>Phylogenetically driven sequencing of extremely halophilic archaea reveals strategies for static and dynamic osmo-response.</title>
        <authorList>
            <person name="Becker E.A."/>
            <person name="Seitzer P.M."/>
            <person name="Tritt A."/>
            <person name="Larsen D."/>
            <person name="Krusor M."/>
            <person name="Yao A.I."/>
            <person name="Wu D."/>
            <person name="Madern D."/>
            <person name="Eisen J.A."/>
            <person name="Darling A.E."/>
            <person name="Facciotti M.T."/>
        </authorList>
    </citation>
    <scope>NUCLEOTIDE SEQUENCE [LARGE SCALE GENOMIC DNA]</scope>
    <source>
        <strain evidence="3 4">DSM 8989</strain>
    </source>
</reference>
<dbReference type="AlphaFoldDB" id="M0ND14"/>
<organism evidence="3 4">
    <name type="scientific">Halococcus salifodinae DSM 8989</name>
    <dbReference type="NCBI Taxonomy" id="1227456"/>
    <lineage>
        <taxon>Archaea</taxon>
        <taxon>Methanobacteriati</taxon>
        <taxon>Methanobacteriota</taxon>
        <taxon>Stenosarchaea group</taxon>
        <taxon>Halobacteria</taxon>
        <taxon>Halobacteriales</taxon>
        <taxon>Halococcaceae</taxon>
        <taxon>Halococcus</taxon>
    </lineage>
</organism>
<dbReference type="RefSeq" id="WP_005041191.1">
    <property type="nucleotide sequence ID" value="NZ_AOME01000027.1"/>
</dbReference>
<dbReference type="SUPFAM" id="SSF46785">
    <property type="entry name" value="Winged helix' DNA-binding domain"/>
    <property type="match status" value="1"/>
</dbReference>
<gene>
    <name evidence="3" type="ORF">C450_05825</name>
</gene>
<evidence type="ECO:0000259" key="2">
    <source>
        <dbReference type="Pfam" id="PF25213"/>
    </source>
</evidence>
<feature type="domain" description="Methanogenesis regulatory protein FilR1 middle" evidence="1">
    <location>
        <begin position="139"/>
        <end position="253"/>
    </location>
</feature>
<comment type="caution">
    <text evidence="3">The sequence shown here is derived from an EMBL/GenBank/DDBJ whole genome shotgun (WGS) entry which is preliminary data.</text>
</comment>
<dbReference type="InterPro" id="IPR036388">
    <property type="entry name" value="WH-like_DNA-bd_sf"/>
</dbReference>
<dbReference type="Pfam" id="PF08350">
    <property type="entry name" value="FilR1_middle"/>
    <property type="match status" value="1"/>
</dbReference>
<accession>M0ND14</accession>
<name>M0ND14_9EURY</name>
<dbReference type="Pfam" id="PF25213">
    <property type="entry name" value="HVO_A0261_N"/>
    <property type="match status" value="1"/>
</dbReference>
<evidence type="ECO:0000313" key="4">
    <source>
        <dbReference type="Proteomes" id="UP000011625"/>
    </source>
</evidence>
<feature type="domain" description="HVO-A0261-like N-terminal" evidence="2">
    <location>
        <begin position="6"/>
        <end position="89"/>
    </location>
</feature>
<dbReference type="OrthoDB" id="330490at2157"/>
<dbReference type="Proteomes" id="UP000011625">
    <property type="component" value="Unassembled WGS sequence"/>
</dbReference>
<dbReference type="InterPro" id="IPR036390">
    <property type="entry name" value="WH_DNA-bd_sf"/>
</dbReference>